<dbReference type="AlphaFoldDB" id="A0A0A8ZN02"/>
<sequence length="26" mass="2856">MHPHFAYMLMSAFLISTSASMPNSPS</sequence>
<dbReference type="EMBL" id="GBRH01258827">
    <property type="protein sequence ID" value="JAD39068.1"/>
    <property type="molecule type" value="Transcribed_RNA"/>
</dbReference>
<protein>
    <submittedName>
        <fullName evidence="1">Uncharacterized protein</fullName>
    </submittedName>
</protein>
<reference evidence="1" key="2">
    <citation type="journal article" date="2015" name="Data Brief">
        <title>Shoot transcriptome of the giant reed, Arundo donax.</title>
        <authorList>
            <person name="Barrero R.A."/>
            <person name="Guerrero F.D."/>
            <person name="Moolhuijzen P."/>
            <person name="Goolsby J.A."/>
            <person name="Tidwell J."/>
            <person name="Bellgard S.E."/>
            <person name="Bellgard M.I."/>
        </authorList>
    </citation>
    <scope>NUCLEOTIDE SEQUENCE</scope>
    <source>
        <tissue evidence="1">Shoot tissue taken approximately 20 cm above the soil surface</tissue>
    </source>
</reference>
<organism evidence="1">
    <name type="scientific">Arundo donax</name>
    <name type="common">Giant reed</name>
    <name type="synonym">Donax arundinaceus</name>
    <dbReference type="NCBI Taxonomy" id="35708"/>
    <lineage>
        <taxon>Eukaryota</taxon>
        <taxon>Viridiplantae</taxon>
        <taxon>Streptophyta</taxon>
        <taxon>Embryophyta</taxon>
        <taxon>Tracheophyta</taxon>
        <taxon>Spermatophyta</taxon>
        <taxon>Magnoliopsida</taxon>
        <taxon>Liliopsida</taxon>
        <taxon>Poales</taxon>
        <taxon>Poaceae</taxon>
        <taxon>PACMAD clade</taxon>
        <taxon>Arundinoideae</taxon>
        <taxon>Arundineae</taxon>
        <taxon>Arundo</taxon>
    </lineage>
</organism>
<accession>A0A0A8ZN02</accession>
<reference evidence="1" key="1">
    <citation type="submission" date="2014-09" db="EMBL/GenBank/DDBJ databases">
        <authorList>
            <person name="Magalhaes I.L.F."/>
            <person name="Oliveira U."/>
            <person name="Santos F.R."/>
            <person name="Vidigal T.H.D.A."/>
            <person name="Brescovit A.D."/>
            <person name="Santos A.J."/>
        </authorList>
    </citation>
    <scope>NUCLEOTIDE SEQUENCE</scope>
    <source>
        <tissue evidence="1">Shoot tissue taken approximately 20 cm above the soil surface</tissue>
    </source>
</reference>
<proteinExistence type="predicted"/>
<evidence type="ECO:0000313" key="1">
    <source>
        <dbReference type="EMBL" id="JAD39068.1"/>
    </source>
</evidence>
<name>A0A0A8ZN02_ARUDO</name>